<gene>
    <name evidence="3" type="ORF">KIK155_LOCUS5900</name>
    <name evidence="4" type="ORF">TOA249_LOCUS26271</name>
</gene>
<dbReference type="GO" id="GO:0003676">
    <property type="term" value="F:nucleic acid binding"/>
    <property type="evidence" value="ECO:0007669"/>
    <property type="project" value="InterPro"/>
</dbReference>
<dbReference type="Pfam" id="PF00098">
    <property type="entry name" value="zf-CCHC"/>
    <property type="match status" value="1"/>
</dbReference>
<proteinExistence type="predicted"/>
<protein>
    <recommendedName>
        <fullName evidence="2">CCHC-type domain-containing protein</fullName>
    </recommendedName>
</protein>
<evidence type="ECO:0000256" key="1">
    <source>
        <dbReference type="PROSITE-ProRule" id="PRU00047"/>
    </source>
</evidence>
<sequence length="290" mass="32724">MAKFVSLAVSCERQGSNAVIIEAVKTAVGSETINKVNVMSSFRPNGGTIPKLKCNRCNKCGHTSKTCLLSYTKVDNKVNNTNRSIRNRLCYSCKIYGHLARDCPMILHELSNLNNVQNKIDILNVDIEPKVESCKETDSNINFQFEKNIKVNVPDVNIEQKGETWEEMLTDHILERDMELKAEGLRETNANMNLQSDKNITVNKLPHNNLPGNVPHYDLYSPNLCGGCGCDLTVNFHVWDECPAVQYIKHRDRVSDLSIRQNTVNLHTNYELGPKAESVKETFSDVDHES</sequence>
<dbReference type="SUPFAM" id="SSF57756">
    <property type="entry name" value="Retrovirus zinc finger-like domains"/>
    <property type="match status" value="2"/>
</dbReference>
<organism evidence="3 5">
    <name type="scientific">Rotaria socialis</name>
    <dbReference type="NCBI Taxonomy" id="392032"/>
    <lineage>
        <taxon>Eukaryota</taxon>
        <taxon>Metazoa</taxon>
        <taxon>Spiralia</taxon>
        <taxon>Gnathifera</taxon>
        <taxon>Rotifera</taxon>
        <taxon>Eurotatoria</taxon>
        <taxon>Bdelloidea</taxon>
        <taxon>Philodinida</taxon>
        <taxon>Philodinidae</taxon>
        <taxon>Rotaria</taxon>
    </lineage>
</organism>
<keyword evidence="1" id="KW-0479">Metal-binding</keyword>
<dbReference type="Proteomes" id="UP000663838">
    <property type="component" value="Unassembled WGS sequence"/>
</dbReference>
<dbReference type="InterPro" id="IPR001878">
    <property type="entry name" value="Znf_CCHC"/>
</dbReference>
<evidence type="ECO:0000313" key="5">
    <source>
        <dbReference type="Proteomes" id="UP000663865"/>
    </source>
</evidence>
<comment type="caution">
    <text evidence="3">The sequence shown here is derived from an EMBL/GenBank/DDBJ whole genome shotgun (WGS) entry which is preliminary data.</text>
</comment>
<name>A0A817Y6Y1_9BILA</name>
<dbReference type="EMBL" id="CAJNYV010000733">
    <property type="protein sequence ID" value="CAF3376687.1"/>
    <property type="molecule type" value="Genomic_DNA"/>
</dbReference>
<keyword evidence="1" id="KW-0863">Zinc-finger</keyword>
<dbReference type="EMBL" id="CAJOBS010003033">
    <property type="protein sequence ID" value="CAF4843384.1"/>
    <property type="molecule type" value="Genomic_DNA"/>
</dbReference>
<dbReference type="Gene3D" id="4.10.60.10">
    <property type="entry name" value="Zinc finger, CCHC-type"/>
    <property type="match status" value="1"/>
</dbReference>
<evidence type="ECO:0000259" key="2">
    <source>
        <dbReference type="PROSITE" id="PS50158"/>
    </source>
</evidence>
<evidence type="ECO:0000313" key="3">
    <source>
        <dbReference type="EMBL" id="CAF3376687.1"/>
    </source>
</evidence>
<dbReference type="Proteomes" id="UP000663865">
    <property type="component" value="Unassembled WGS sequence"/>
</dbReference>
<feature type="domain" description="CCHC-type" evidence="2">
    <location>
        <begin position="90"/>
        <end position="104"/>
    </location>
</feature>
<evidence type="ECO:0000313" key="4">
    <source>
        <dbReference type="EMBL" id="CAF4843384.1"/>
    </source>
</evidence>
<accession>A0A817Y6Y1</accession>
<keyword evidence="1" id="KW-0862">Zinc</keyword>
<dbReference type="InterPro" id="IPR036875">
    <property type="entry name" value="Znf_CCHC_sf"/>
</dbReference>
<dbReference type="AlphaFoldDB" id="A0A817Y6Y1"/>
<reference evidence="3" key="1">
    <citation type="submission" date="2021-02" db="EMBL/GenBank/DDBJ databases">
        <authorList>
            <person name="Nowell W R."/>
        </authorList>
    </citation>
    <scope>NUCLEOTIDE SEQUENCE</scope>
</reference>
<dbReference type="PROSITE" id="PS50158">
    <property type="entry name" value="ZF_CCHC"/>
    <property type="match status" value="1"/>
</dbReference>
<dbReference type="GO" id="GO:0008270">
    <property type="term" value="F:zinc ion binding"/>
    <property type="evidence" value="ECO:0007669"/>
    <property type="project" value="UniProtKB-KW"/>
</dbReference>
<dbReference type="SMART" id="SM00343">
    <property type="entry name" value="ZnF_C2HC"/>
    <property type="match status" value="2"/>
</dbReference>